<keyword evidence="8 14" id="KW-0418">Kinase</keyword>
<accession>A0ABP8JG79</accession>
<dbReference type="InterPro" id="IPR040442">
    <property type="entry name" value="Pyrv_kinase-like_dom_sf"/>
</dbReference>
<evidence type="ECO:0000256" key="5">
    <source>
        <dbReference type="ARBA" id="ARBA00022679"/>
    </source>
</evidence>
<name>A0ABP8JG79_9MICO</name>
<dbReference type="Pfam" id="PF00224">
    <property type="entry name" value="PK"/>
    <property type="match status" value="1"/>
</dbReference>
<keyword evidence="12 14" id="KW-0670">Pyruvate</keyword>
<evidence type="ECO:0000256" key="8">
    <source>
        <dbReference type="ARBA" id="ARBA00022777"/>
    </source>
</evidence>
<evidence type="ECO:0000313" key="15">
    <source>
        <dbReference type="Proteomes" id="UP001500642"/>
    </source>
</evidence>
<proteinExistence type="inferred from homology"/>
<comment type="cofactor">
    <cofactor evidence="1">
        <name>K(+)</name>
        <dbReference type="ChEBI" id="CHEBI:29103"/>
    </cofactor>
</comment>
<evidence type="ECO:0000256" key="2">
    <source>
        <dbReference type="ARBA" id="ARBA00004997"/>
    </source>
</evidence>
<evidence type="ECO:0000256" key="12">
    <source>
        <dbReference type="ARBA" id="ARBA00023317"/>
    </source>
</evidence>
<evidence type="ECO:0000256" key="3">
    <source>
        <dbReference type="ARBA" id="ARBA00008663"/>
    </source>
</evidence>
<dbReference type="EC" id="2.7.1.40" evidence="4"/>
<dbReference type="Gene3D" id="2.40.33.10">
    <property type="entry name" value="PK beta-barrel domain-like"/>
    <property type="match status" value="1"/>
</dbReference>
<dbReference type="Gene3D" id="3.20.20.60">
    <property type="entry name" value="Phosphoenolpyruvate-binding domains"/>
    <property type="match status" value="2"/>
</dbReference>
<evidence type="ECO:0000256" key="6">
    <source>
        <dbReference type="ARBA" id="ARBA00022723"/>
    </source>
</evidence>
<dbReference type="NCBIfam" id="NF011314">
    <property type="entry name" value="PRK14725.1"/>
    <property type="match status" value="1"/>
</dbReference>
<keyword evidence="7" id="KW-0547">Nucleotide-binding</keyword>
<dbReference type="SUPFAM" id="SSF51621">
    <property type="entry name" value="Phosphoenolpyruvate/pyruvate domain"/>
    <property type="match status" value="1"/>
</dbReference>
<keyword evidence="10" id="KW-0460">Magnesium</keyword>
<dbReference type="InterPro" id="IPR015793">
    <property type="entry name" value="Pyrv_Knase_brl"/>
</dbReference>
<evidence type="ECO:0000256" key="11">
    <source>
        <dbReference type="ARBA" id="ARBA00023152"/>
    </source>
</evidence>
<evidence type="ECO:0000259" key="13">
    <source>
        <dbReference type="Pfam" id="PF00224"/>
    </source>
</evidence>
<keyword evidence="6" id="KW-0479">Metal-binding</keyword>
<sequence>MTTDHTIPAAQRVESLISEVAEVRAAVLAAEARSAELIARVRDRHRESARNLVHYVALRALDIRGLQDRLAEVGVSSLGRMEAGVLGHLDVVLTALRAQLGQAPDPDPQALTPVAGREILARDTARLLGPEPADRRTRIMVTMPTESAHDGDLVAAMAAAGMDLARINCAHDDEDTWTAMIAAIRAQRGPGRISPPLIAMDLAGPKLRTGPLLPGPPVLKIRPERDVSGRVVERSIVWLGRVDDQAARGIEGALDAEALPLAGDAGAITEALSRLDEGDEVRLTDARDSHRRLRIEARGSAGILLSADKTIYWMTGTEVHALDAVLTVGPLPGVEQSMRVHLDDTIVLTRSMEPRPAVTDPPFVIGCSLPEVFDDAAIGDEVWIDDGRIGAVVTAGGTDALELRVTSAGPRGAKLKAEKGINLPDTTIGIPALTDADRSHIPFVAAHADMVNLSFVRSAADVAQLIDALAAEQAEDVDITLKIETVAAFEELPRMLLEAMRWQDVGVMIARGDLAVEAGFERMAELQEEILWLCEAAHVPVIWATQVLESLAKSGLPSRAEITDAAMAQRAECVMLNKGPYIEEAIEALSDILSRMGGHTSKKRDMLRQLESWSL</sequence>
<dbReference type="SUPFAM" id="SSF50800">
    <property type="entry name" value="PK beta-barrel domain-like"/>
    <property type="match status" value="1"/>
</dbReference>
<evidence type="ECO:0000256" key="4">
    <source>
        <dbReference type="ARBA" id="ARBA00012142"/>
    </source>
</evidence>
<evidence type="ECO:0000256" key="9">
    <source>
        <dbReference type="ARBA" id="ARBA00022840"/>
    </source>
</evidence>
<comment type="similarity">
    <text evidence="3">Belongs to the pyruvate kinase family.</text>
</comment>
<evidence type="ECO:0000256" key="10">
    <source>
        <dbReference type="ARBA" id="ARBA00022842"/>
    </source>
</evidence>
<feature type="domain" description="Pyruvate kinase barrel" evidence="13">
    <location>
        <begin position="362"/>
        <end position="577"/>
    </location>
</feature>
<evidence type="ECO:0000256" key="7">
    <source>
        <dbReference type="ARBA" id="ARBA00022741"/>
    </source>
</evidence>
<keyword evidence="15" id="KW-1185">Reference proteome</keyword>
<dbReference type="Proteomes" id="UP001500642">
    <property type="component" value="Unassembled WGS sequence"/>
</dbReference>
<evidence type="ECO:0000313" key="14">
    <source>
        <dbReference type="EMBL" id="GAA4390352.1"/>
    </source>
</evidence>
<dbReference type="InterPro" id="IPR015806">
    <property type="entry name" value="Pyrv_Knase_insert_dom_sf"/>
</dbReference>
<gene>
    <name evidence="14" type="ORF">GCM10023167_16830</name>
</gene>
<keyword evidence="11" id="KW-0324">Glycolysis</keyword>
<keyword evidence="5" id="KW-0808">Transferase</keyword>
<protein>
    <recommendedName>
        <fullName evidence="4">pyruvate kinase</fullName>
        <ecNumber evidence="4">2.7.1.40</ecNumber>
    </recommendedName>
</protein>
<dbReference type="InterPro" id="IPR011037">
    <property type="entry name" value="Pyrv_Knase-like_insert_dom_sf"/>
</dbReference>
<dbReference type="RefSeq" id="WP_295687647.1">
    <property type="nucleotide sequence ID" value="NZ_BAABGL010000010.1"/>
</dbReference>
<dbReference type="PANTHER" id="PTHR11817">
    <property type="entry name" value="PYRUVATE KINASE"/>
    <property type="match status" value="1"/>
</dbReference>
<dbReference type="GO" id="GO:0016301">
    <property type="term" value="F:kinase activity"/>
    <property type="evidence" value="ECO:0007669"/>
    <property type="project" value="UniProtKB-KW"/>
</dbReference>
<dbReference type="InterPro" id="IPR015813">
    <property type="entry name" value="Pyrv/PenolPyrv_kinase-like_dom"/>
</dbReference>
<reference evidence="15" key="1">
    <citation type="journal article" date="2019" name="Int. J. Syst. Evol. Microbiol.">
        <title>The Global Catalogue of Microorganisms (GCM) 10K type strain sequencing project: providing services to taxonomists for standard genome sequencing and annotation.</title>
        <authorList>
            <consortium name="The Broad Institute Genomics Platform"/>
            <consortium name="The Broad Institute Genome Sequencing Center for Infectious Disease"/>
            <person name="Wu L."/>
            <person name="Ma J."/>
        </authorList>
    </citation>
    <scope>NUCLEOTIDE SEQUENCE [LARGE SCALE GENOMIC DNA]</scope>
    <source>
        <strain evidence="15">JCM 17808</strain>
    </source>
</reference>
<keyword evidence="9" id="KW-0067">ATP-binding</keyword>
<organism evidence="14 15">
    <name type="scientific">Brevibacterium pityocampae</name>
    <dbReference type="NCBI Taxonomy" id="506594"/>
    <lineage>
        <taxon>Bacteria</taxon>
        <taxon>Bacillati</taxon>
        <taxon>Actinomycetota</taxon>
        <taxon>Actinomycetes</taxon>
        <taxon>Micrococcales</taxon>
        <taxon>Brevibacteriaceae</taxon>
        <taxon>Brevibacterium</taxon>
    </lineage>
</organism>
<comment type="pathway">
    <text evidence="2">Carbohydrate degradation; glycolysis; pyruvate from D-glyceraldehyde 3-phosphate: step 5/5.</text>
</comment>
<dbReference type="EMBL" id="BAABGL010000010">
    <property type="protein sequence ID" value="GAA4390352.1"/>
    <property type="molecule type" value="Genomic_DNA"/>
</dbReference>
<dbReference type="InterPro" id="IPR001697">
    <property type="entry name" value="Pyr_Knase"/>
</dbReference>
<comment type="caution">
    <text evidence="14">The sequence shown here is derived from an EMBL/GenBank/DDBJ whole genome shotgun (WGS) entry which is preliminary data.</text>
</comment>
<evidence type="ECO:0000256" key="1">
    <source>
        <dbReference type="ARBA" id="ARBA00001958"/>
    </source>
</evidence>